<dbReference type="Proteomes" id="UP000540506">
    <property type="component" value="Unassembled WGS sequence"/>
</dbReference>
<evidence type="ECO:0008006" key="3">
    <source>
        <dbReference type="Google" id="ProtNLM"/>
    </source>
</evidence>
<proteinExistence type="predicted"/>
<dbReference type="Pfam" id="PF08962">
    <property type="entry name" value="Rv2632c-like"/>
    <property type="match status" value="1"/>
</dbReference>
<evidence type="ECO:0000313" key="1">
    <source>
        <dbReference type="EMBL" id="MBB4922109.1"/>
    </source>
</evidence>
<dbReference type="Gene3D" id="3.30.160.240">
    <property type="entry name" value="Rv1738"/>
    <property type="match status" value="1"/>
</dbReference>
<dbReference type="RefSeq" id="WP_184934339.1">
    <property type="nucleotide sequence ID" value="NZ_JACHJV010000001.1"/>
</dbReference>
<dbReference type="SUPFAM" id="SSF143212">
    <property type="entry name" value="Rv2632c-like"/>
    <property type="match status" value="1"/>
</dbReference>
<dbReference type="EMBL" id="JACHJV010000001">
    <property type="protein sequence ID" value="MBB4922109.1"/>
    <property type="molecule type" value="Genomic_DNA"/>
</dbReference>
<accession>A0A7W7VTY7</accession>
<keyword evidence="2" id="KW-1185">Reference proteome</keyword>
<organism evidence="1 2">
    <name type="scientific">Kitasatospora kifunensis</name>
    <name type="common">Streptomyces kifunensis</name>
    <dbReference type="NCBI Taxonomy" id="58351"/>
    <lineage>
        <taxon>Bacteria</taxon>
        <taxon>Bacillati</taxon>
        <taxon>Actinomycetota</taxon>
        <taxon>Actinomycetes</taxon>
        <taxon>Kitasatosporales</taxon>
        <taxon>Streptomycetaceae</taxon>
        <taxon>Kitasatospora</taxon>
    </lineage>
</organism>
<name>A0A7W7VTY7_KITKI</name>
<gene>
    <name evidence="1" type="ORF">FHR34_001102</name>
</gene>
<dbReference type="AlphaFoldDB" id="A0A7W7VTY7"/>
<dbReference type="InterPro" id="IPR015057">
    <property type="entry name" value="Rv2632c-like"/>
</dbReference>
<reference evidence="1 2" key="1">
    <citation type="submission" date="2020-08" db="EMBL/GenBank/DDBJ databases">
        <title>Sequencing the genomes of 1000 actinobacteria strains.</title>
        <authorList>
            <person name="Klenk H.-P."/>
        </authorList>
    </citation>
    <scope>NUCLEOTIDE SEQUENCE [LARGE SCALE GENOMIC DNA]</scope>
    <source>
        <strain evidence="1 2">DSM 41654</strain>
    </source>
</reference>
<protein>
    <recommendedName>
        <fullName evidence="3">DUF1876 domain-containing protein</fullName>
    </recommendedName>
</protein>
<sequence length="92" mass="10218">MRNYRLDNQWDIELSFEEDGTRTACSAWLAGERAPALHGQGAALRQADDRPVYRIGEELAAARALHALARQLRARADGEIGAADHWPSYSGR</sequence>
<comment type="caution">
    <text evidence="1">The sequence shown here is derived from an EMBL/GenBank/DDBJ whole genome shotgun (WGS) entry which is preliminary data.</text>
</comment>
<dbReference type="InterPro" id="IPR038070">
    <property type="entry name" value="Rv2632c-like_sf"/>
</dbReference>
<evidence type="ECO:0000313" key="2">
    <source>
        <dbReference type="Proteomes" id="UP000540506"/>
    </source>
</evidence>